<keyword evidence="3" id="KW-1185">Reference proteome</keyword>
<evidence type="ECO:0000256" key="1">
    <source>
        <dbReference type="SAM" id="MobiDB-lite"/>
    </source>
</evidence>
<feature type="compositionally biased region" description="Basic residues" evidence="1">
    <location>
        <begin position="42"/>
        <end position="52"/>
    </location>
</feature>
<evidence type="ECO:0000313" key="3">
    <source>
        <dbReference type="Proteomes" id="UP000001930"/>
    </source>
</evidence>
<sequence>MHVLNKTAHPMAARRLRLRLRRRRRSRDQRGAEAKAQAEKRHRERSRLHHAKPAIPSPRAASASTPSSARTARSPPLSPSNGESASNDVRHTNPRHIHAFIAMAITILLATPLAPMRTPTDVPMSIDMPVISMIGNYNGLSAQETTDRITSVHERTLTTTVGNIQHLGSRPLRGIARSPG</sequence>
<proteinExistence type="predicted"/>
<evidence type="ECO:0000313" key="2">
    <source>
        <dbReference type="EMBL" id="ABC35759.1"/>
    </source>
</evidence>
<organism evidence="2 3">
    <name type="scientific">Burkholderia thailandensis (strain ATCC 700388 / DSM 13276 / CCUG 48851 / CIP 106301 / E264)</name>
    <dbReference type="NCBI Taxonomy" id="271848"/>
    <lineage>
        <taxon>Bacteria</taxon>
        <taxon>Pseudomonadati</taxon>
        <taxon>Pseudomonadota</taxon>
        <taxon>Betaproteobacteria</taxon>
        <taxon>Burkholderiales</taxon>
        <taxon>Burkholderiaceae</taxon>
        <taxon>Burkholderia</taxon>
        <taxon>pseudomallei group</taxon>
    </lineage>
</organism>
<dbReference type="HOGENOM" id="CLU_1493522_0_0_4"/>
<feature type="compositionally biased region" description="Low complexity" evidence="1">
    <location>
        <begin position="53"/>
        <end position="75"/>
    </location>
</feature>
<feature type="region of interest" description="Disordered" evidence="1">
    <location>
        <begin position="18"/>
        <end position="90"/>
    </location>
</feature>
<gene>
    <name evidence="2" type="ordered locus">BTH_II1691</name>
</gene>
<dbReference type="AlphaFoldDB" id="Q2T4L4"/>
<dbReference type="EMBL" id="CP000085">
    <property type="protein sequence ID" value="ABC35759.1"/>
    <property type="molecule type" value="Genomic_DNA"/>
</dbReference>
<feature type="compositionally biased region" description="Basic residues" evidence="1">
    <location>
        <begin position="18"/>
        <end position="27"/>
    </location>
</feature>
<feature type="compositionally biased region" description="Basic and acidic residues" evidence="1">
    <location>
        <begin position="28"/>
        <end position="41"/>
    </location>
</feature>
<name>Q2T4L4_BURTA</name>
<reference evidence="2 3" key="1">
    <citation type="journal article" date="2005" name="BMC Genomics">
        <title>Bacterial genome adaptation to niches: divergence of the potential virulence genes in three Burkholderia species of different survival strategies.</title>
        <authorList>
            <person name="Kim H.S."/>
            <person name="Schell M.A."/>
            <person name="Yu Y."/>
            <person name="Ulrich R.L."/>
            <person name="Sarria S.H."/>
            <person name="Nierman W.C."/>
            <person name="DeShazer D."/>
        </authorList>
    </citation>
    <scope>NUCLEOTIDE SEQUENCE [LARGE SCALE GENOMIC DNA]</scope>
    <source>
        <strain evidence="3">ATCC 700388 / DSM 13276 / CCUG 48851 / CIP 106301 / E264</strain>
    </source>
</reference>
<protein>
    <submittedName>
        <fullName evidence="2">Multidrug efflux membrane protein, putative</fullName>
    </submittedName>
</protein>
<dbReference type="KEGG" id="bte:BTH_II1691"/>
<accession>Q2T4L4</accession>
<dbReference type="Proteomes" id="UP000001930">
    <property type="component" value="Chromosome II"/>
</dbReference>